<dbReference type="EMBL" id="CP136521">
    <property type="protein sequence ID" value="WOD42643.1"/>
    <property type="molecule type" value="Genomic_DNA"/>
</dbReference>
<evidence type="ECO:0000256" key="3">
    <source>
        <dbReference type="SAM" id="SignalP"/>
    </source>
</evidence>
<dbReference type="PANTHER" id="PTHR47635">
    <property type="entry name" value="CUB DOMAIN-CONTAINING PROTEIN"/>
    <property type="match status" value="1"/>
</dbReference>
<keyword evidence="2" id="KW-1015">Disulfide bond</keyword>
<protein>
    <submittedName>
        <fullName evidence="5">LamG-like jellyroll fold domain-containing protein</fullName>
    </submittedName>
</protein>
<dbReference type="RefSeq" id="WP_316982371.1">
    <property type="nucleotide sequence ID" value="NZ_CP136521.1"/>
</dbReference>
<keyword evidence="1 3" id="KW-0732">Signal</keyword>
<keyword evidence="6" id="KW-1185">Reference proteome</keyword>
<dbReference type="GO" id="GO:0004553">
    <property type="term" value="F:hydrolase activity, hydrolyzing O-glycosyl compounds"/>
    <property type="evidence" value="ECO:0007669"/>
    <property type="project" value="UniProtKB-ARBA"/>
</dbReference>
<dbReference type="InterPro" id="IPR028974">
    <property type="entry name" value="TSP_type-3_rpt"/>
</dbReference>
<evidence type="ECO:0000313" key="6">
    <source>
        <dbReference type="Proteomes" id="UP001302486"/>
    </source>
</evidence>
<feature type="signal peptide" evidence="3">
    <location>
        <begin position="1"/>
        <end position="20"/>
    </location>
</feature>
<dbReference type="InterPro" id="IPR006558">
    <property type="entry name" value="LamG-like"/>
</dbReference>
<feature type="domain" description="LamG-like jellyroll fold" evidence="4">
    <location>
        <begin position="565"/>
        <end position="705"/>
    </location>
</feature>
<dbReference type="Proteomes" id="UP001302486">
    <property type="component" value="Chromosome"/>
</dbReference>
<dbReference type="GO" id="GO:0005509">
    <property type="term" value="F:calcium ion binding"/>
    <property type="evidence" value="ECO:0007669"/>
    <property type="project" value="InterPro"/>
</dbReference>
<dbReference type="GO" id="GO:0005975">
    <property type="term" value="P:carbohydrate metabolic process"/>
    <property type="evidence" value="ECO:0007669"/>
    <property type="project" value="UniProtKB-ARBA"/>
</dbReference>
<dbReference type="NCBIfam" id="TIGR04183">
    <property type="entry name" value="Por_Secre_tail"/>
    <property type="match status" value="1"/>
</dbReference>
<name>A0AA97HQF0_9FLAO</name>
<evidence type="ECO:0000256" key="1">
    <source>
        <dbReference type="ARBA" id="ARBA00022729"/>
    </source>
</evidence>
<dbReference type="InterPro" id="IPR026444">
    <property type="entry name" value="Secre_tail"/>
</dbReference>
<dbReference type="SUPFAM" id="SSF49899">
    <property type="entry name" value="Concanavalin A-like lectins/glucanases"/>
    <property type="match status" value="1"/>
</dbReference>
<organism evidence="5 6">
    <name type="scientific">Hwangdonia lutea</name>
    <dbReference type="NCBI Taxonomy" id="3075823"/>
    <lineage>
        <taxon>Bacteria</taxon>
        <taxon>Pseudomonadati</taxon>
        <taxon>Bacteroidota</taxon>
        <taxon>Flavobacteriia</taxon>
        <taxon>Flavobacteriales</taxon>
        <taxon>Flavobacteriaceae</taxon>
        <taxon>Hwangdonia</taxon>
    </lineage>
</organism>
<evidence type="ECO:0000313" key="5">
    <source>
        <dbReference type="EMBL" id="WOD42643.1"/>
    </source>
</evidence>
<dbReference type="Gene3D" id="4.10.1080.10">
    <property type="entry name" value="TSP type-3 repeat"/>
    <property type="match status" value="1"/>
</dbReference>
<evidence type="ECO:0000259" key="4">
    <source>
        <dbReference type="SMART" id="SM00560"/>
    </source>
</evidence>
<gene>
    <name evidence="5" type="ORF">RNZ46_11660</name>
</gene>
<dbReference type="PANTHER" id="PTHR47635:SF2">
    <property type="entry name" value="LAMG-LIKE JELLYROLL FOLD DOMAIN-CONTAINING PROTEIN"/>
    <property type="match status" value="1"/>
</dbReference>
<dbReference type="SMART" id="SM00560">
    <property type="entry name" value="LamGL"/>
    <property type="match status" value="1"/>
</dbReference>
<sequence length="1400" mass="152516">MKTKLLVAIGLLFAVTLSFAQNSGVKIKIKWPSNSYENKVEVYNTTNDLLLTICDDSQCYSATQTGPLQAYGGRYDLGCVTNGNNYYIKLYDIANNGWSGGSFVSVEVAGIEVLNNNGSSASASGDTIYFNVSGGDAVCNALTDTDGDGIADYLDYDDDADGITDAIENLGKNRFECTLPALDFINGTYDASASSGSAGTVGAIYRFGNAIQGYDVLMEVTELDNTSIANIDNDLVDNPTYLQTELTFSGVGTPGATFKFTIVDAGTTSPSTQIFRVNGITWDCDGSGSLKESVVYQNPAAYGVENPSNLEILDLGSNNIQISASGLQEGPGFSNLKVLRAYYQFIGNSFTMRMQALKTSTGSRTRQFGMSFTQCEFLDFNANSLIIVTGEDDDGDGRYNHLDIDSDADGIPDNVEAQPTIGYLVPTGSISTNGIDINYGTGLVVVDTDGDKIPDFLDTDSDNDGYLDIQENGMADTSTAADVDNDGLNNAFETNGVMDVAWDVNEDIEDPTDLSILPDSDSDLTLGGDLDYRDLFDINLPIYASIDFDGVDDYLSRTGFIDGLNDVTVMAWVKTDAGNSTDMTIVGEDTGFKLWLQNGNKPMLTVKTAGNSESVLGCSCASINYDEWHHVTGTYTSATGAVALYVDGVLVSSNNVGNSGAPIEVSENSNGNFEVGRLSSEVSNKEYFKGDIDEVRVFNTALNAEQIQQMVYQEIVNNAGNVTGSTIPKHIGDISGCSIIPWNNLLAYYPMTNIQMGTTSDYSSYNNLLYINYITTVQEQTAPMPYTTSNDGDWSIENTWLHGNVWDIENEVTNKDWSIVSIKNNVNTSNNHNTLGLLIDSGATLTINNDKLLNNSWYLKINGKLDLQGESQLIQSEDSALEVASTGTLERDQQGTKDFYTYNYWSSPVGISNTTSNNNSYTVSDVLNDGSVANAPLPVNFISGYDGSPGNPGITPIGIASTWIWKYANKLSDDYASWQHVKNTGTILAGEGYTMKGVDNSASSFTEEQNYVFNGKPHNGDITLTLSSGNDYLIGNPYASAIDANEFILDNISDGAGRASNNIIDGTLYFWDHFAGNTHVLREYQGGYATYTLIGGIKATSTDARINASGQEGTKVPQRYIPVSQGFFVTADAGGTVTFKNSQRIFKTEASDPSLFVKGTKSKGKSSTAETDLDNRQKIRLMLDSPKGYHRQLLVGVDENATDGIDIGYDAPLIEDNVEDLFWVFSNKNFVIQAVDNFDNNQILPLGIKIAQEGLTTIKIDGLENIPNSKKVYLHDKELNVYQDLKKKDYNVHLAVGEYLNRFEIRFSKSSQSLSTDETNKKSIEVYYSNEEDQVVVHNPNTQLIESVEMINILGQSLFKFDINTHDDYLKYKASQIKAGTYILKIETEYGKLSKKVLIK</sequence>
<dbReference type="Gene3D" id="2.60.120.200">
    <property type="match status" value="1"/>
</dbReference>
<reference evidence="6" key="1">
    <citation type="submission" date="2024-06" db="EMBL/GenBank/DDBJ databases">
        <title>Hwangdonia haimaensis gen. nov., sp. nov., a member of the family Flavobacteriaceae isolated from the haima cold seep.</title>
        <authorList>
            <person name="Li J."/>
        </authorList>
    </citation>
    <scope>NUCLEOTIDE SEQUENCE [LARGE SCALE GENOMIC DNA]</scope>
    <source>
        <strain evidence="6">SCSIO 19198</strain>
    </source>
</reference>
<accession>A0AA97HQF0</accession>
<dbReference type="InterPro" id="IPR013320">
    <property type="entry name" value="ConA-like_dom_sf"/>
</dbReference>
<proteinExistence type="predicted"/>
<dbReference type="KEGG" id="hws:RNZ46_11660"/>
<dbReference type="Pfam" id="PF13385">
    <property type="entry name" value="Laminin_G_3"/>
    <property type="match status" value="1"/>
</dbReference>
<feature type="chain" id="PRO_5041646524" evidence="3">
    <location>
        <begin position="21"/>
        <end position="1400"/>
    </location>
</feature>
<evidence type="ECO:0000256" key="2">
    <source>
        <dbReference type="ARBA" id="ARBA00023157"/>
    </source>
</evidence>